<evidence type="ECO:0000313" key="6">
    <source>
        <dbReference type="Proteomes" id="UP000663829"/>
    </source>
</evidence>
<dbReference type="AlphaFoldDB" id="A0A814JUX1"/>
<proteinExistence type="predicted"/>
<organism evidence="3 6">
    <name type="scientific">Didymodactylos carnosus</name>
    <dbReference type="NCBI Taxonomy" id="1234261"/>
    <lineage>
        <taxon>Eukaryota</taxon>
        <taxon>Metazoa</taxon>
        <taxon>Spiralia</taxon>
        <taxon>Gnathifera</taxon>
        <taxon>Rotifera</taxon>
        <taxon>Eurotatoria</taxon>
        <taxon>Bdelloidea</taxon>
        <taxon>Philodinida</taxon>
        <taxon>Philodinidae</taxon>
        <taxon>Didymodactylos</taxon>
    </lineage>
</organism>
<dbReference type="Proteomes" id="UP000663829">
    <property type="component" value="Unassembled WGS sequence"/>
</dbReference>
<dbReference type="InterPro" id="IPR036397">
    <property type="entry name" value="RNaseH_sf"/>
</dbReference>
<accession>A0A814JUX1</accession>
<dbReference type="EMBL" id="CAJNOQ010004052">
    <property type="protein sequence ID" value="CAF1042497.1"/>
    <property type="molecule type" value="Genomic_DNA"/>
</dbReference>
<dbReference type="Proteomes" id="UP000677228">
    <property type="component" value="Unassembled WGS sequence"/>
</dbReference>
<name>A0A814JUX1_9BILA</name>
<dbReference type="Proteomes" id="UP000682733">
    <property type="component" value="Unassembled WGS sequence"/>
</dbReference>
<dbReference type="EMBL" id="CAJNOK010005181">
    <property type="protein sequence ID" value="CAF0963006.1"/>
    <property type="molecule type" value="Genomic_DNA"/>
</dbReference>
<evidence type="ECO:0000313" key="5">
    <source>
        <dbReference type="EMBL" id="CAF3812634.1"/>
    </source>
</evidence>
<evidence type="ECO:0000313" key="3">
    <source>
        <dbReference type="EMBL" id="CAF1042497.1"/>
    </source>
</evidence>
<dbReference type="Proteomes" id="UP000681722">
    <property type="component" value="Unassembled WGS sequence"/>
</dbReference>
<dbReference type="EMBL" id="CAJOBC010004052">
    <property type="protein sequence ID" value="CAF3812634.1"/>
    <property type="molecule type" value="Genomic_DNA"/>
</dbReference>
<feature type="domain" description="Tc1-like transposase DDE" evidence="1">
    <location>
        <begin position="22"/>
        <end position="84"/>
    </location>
</feature>
<sequence length="117" mass="13714">MMRQYVDIVNEVSSANIRKLNSFSFISDGVRWHRSAQSKRWCEHYSIELCEWPGYSPDCNAIELVWNIIKQKTYNKNAKSQRELENAVDEACNELSLNIVQKCNKKTQTVYQHIVSL</sequence>
<dbReference type="OrthoDB" id="4843387at2759"/>
<dbReference type="Gene3D" id="3.30.420.10">
    <property type="entry name" value="Ribonuclease H-like superfamily/Ribonuclease H"/>
    <property type="match status" value="1"/>
</dbReference>
<reference evidence="3" key="1">
    <citation type="submission" date="2021-02" db="EMBL/GenBank/DDBJ databases">
        <authorList>
            <person name="Nowell W R."/>
        </authorList>
    </citation>
    <scope>NUCLEOTIDE SEQUENCE</scope>
</reference>
<dbReference type="EMBL" id="CAJOBA010005186">
    <property type="protein sequence ID" value="CAF3735619.1"/>
    <property type="molecule type" value="Genomic_DNA"/>
</dbReference>
<dbReference type="Pfam" id="PF13358">
    <property type="entry name" value="DDE_3"/>
    <property type="match status" value="1"/>
</dbReference>
<evidence type="ECO:0000313" key="2">
    <source>
        <dbReference type="EMBL" id="CAF0963006.1"/>
    </source>
</evidence>
<keyword evidence="6" id="KW-1185">Reference proteome</keyword>
<dbReference type="GO" id="GO:0003676">
    <property type="term" value="F:nucleic acid binding"/>
    <property type="evidence" value="ECO:0007669"/>
    <property type="project" value="InterPro"/>
</dbReference>
<gene>
    <name evidence="3" type="ORF">GPM918_LOCUS15852</name>
    <name evidence="2" type="ORF">OVA965_LOCUS12734</name>
    <name evidence="5" type="ORF">SRO942_LOCUS15852</name>
    <name evidence="4" type="ORF">TMI583_LOCUS12737</name>
</gene>
<evidence type="ECO:0000313" key="4">
    <source>
        <dbReference type="EMBL" id="CAF3735619.1"/>
    </source>
</evidence>
<dbReference type="InterPro" id="IPR038717">
    <property type="entry name" value="Tc1-like_DDE_dom"/>
</dbReference>
<evidence type="ECO:0000259" key="1">
    <source>
        <dbReference type="Pfam" id="PF13358"/>
    </source>
</evidence>
<comment type="caution">
    <text evidence="3">The sequence shown here is derived from an EMBL/GenBank/DDBJ whole genome shotgun (WGS) entry which is preliminary data.</text>
</comment>
<protein>
    <recommendedName>
        <fullName evidence="1">Tc1-like transposase DDE domain-containing protein</fullName>
    </recommendedName>
</protein>